<dbReference type="KEGG" id="nah:F5544_01400"/>
<proteinExistence type="predicted"/>
<keyword evidence="2" id="KW-1185">Reference proteome</keyword>
<protein>
    <submittedName>
        <fullName evidence="1">Uncharacterized protein</fullName>
    </submittedName>
</protein>
<reference evidence="1 2" key="1">
    <citation type="journal article" date="2019" name="ACS Chem. Biol.">
        <title>Identification and Mobilization of a Cryptic Antibiotic Biosynthesis Gene Locus from a Human-Pathogenic Nocardia Isolate.</title>
        <authorList>
            <person name="Herisse M."/>
            <person name="Ishida K."/>
            <person name="Porter J.L."/>
            <person name="Howden B."/>
            <person name="Hertweck C."/>
            <person name="Stinear T.P."/>
            <person name="Pidot S.J."/>
        </authorList>
    </citation>
    <scope>NUCLEOTIDE SEQUENCE [LARGE SCALE GENOMIC DNA]</scope>
    <source>
        <strain evidence="1 2">AUSMDU00012717</strain>
    </source>
</reference>
<name>A0A6G9Y555_9NOCA</name>
<accession>A0A6G9Y555</accession>
<gene>
    <name evidence="1" type="ORF">F5544_01400</name>
</gene>
<dbReference type="RefSeq" id="WP_167471487.1">
    <property type="nucleotide sequence ID" value="NZ_CP046172.1"/>
</dbReference>
<dbReference type="AlphaFoldDB" id="A0A6G9Y555"/>
<sequence length="83" mass="9547">MSDALRTTTTRDGSKAAVWQMIGRAPYIVNMRLFRPGPVMFSVRTDLAEARQAMPEHEDLWNAVRHDYWADLLYLVPIREPSG</sequence>
<dbReference type="EMBL" id="CP046172">
    <property type="protein sequence ID" value="QIS08203.1"/>
    <property type="molecule type" value="Genomic_DNA"/>
</dbReference>
<dbReference type="Proteomes" id="UP000503540">
    <property type="component" value="Chromosome"/>
</dbReference>
<evidence type="ECO:0000313" key="2">
    <source>
        <dbReference type="Proteomes" id="UP000503540"/>
    </source>
</evidence>
<organism evidence="1 2">
    <name type="scientific">Nocardia arthritidis</name>
    <dbReference type="NCBI Taxonomy" id="228602"/>
    <lineage>
        <taxon>Bacteria</taxon>
        <taxon>Bacillati</taxon>
        <taxon>Actinomycetota</taxon>
        <taxon>Actinomycetes</taxon>
        <taxon>Mycobacteriales</taxon>
        <taxon>Nocardiaceae</taxon>
        <taxon>Nocardia</taxon>
    </lineage>
</organism>
<evidence type="ECO:0000313" key="1">
    <source>
        <dbReference type="EMBL" id="QIS08203.1"/>
    </source>
</evidence>